<gene>
    <name evidence="1" type="ORF">EVAR_59940_1</name>
</gene>
<evidence type="ECO:0000313" key="1">
    <source>
        <dbReference type="EMBL" id="GBP86375.1"/>
    </source>
</evidence>
<dbReference type="Proteomes" id="UP000299102">
    <property type="component" value="Unassembled WGS sequence"/>
</dbReference>
<keyword evidence="2" id="KW-1185">Reference proteome</keyword>
<reference evidence="1 2" key="1">
    <citation type="journal article" date="2019" name="Commun. Biol.">
        <title>The bagworm genome reveals a unique fibroin gene that provides high tensile strength.</title>
        <authorList>
            <person name="Kono N."/>
            <person name="Nakamura H."/>
            <person name="Ohtoshi R."/>
            <person name="Tomita M."/>
            <person name="Numata K."/>
            <person name="Arakawa K."/>
        </authorList>
    </citation>
    <scope>NUCLEOTIDE SEQUENCE [LARGE SCALE GENOMIC DNA]</scope>
</reference>
<dbReference type="AlphaFoldDB" id="A0A4C1ZIJ8"/>
<evidence type="ECO:0000313" key="2">
    <source>
        <dbReference type="Proteomes" id="UP000299102"/>
    </source>
</evidence>
<name>A0A4C1ZIJ8_EUMVA</name>
<protein>
    <submittedName>
        <fullName evidence="1">Uncharacterized protein</fullName>
    </submittedName>
</protein>
<comment type="caution">
    <text evidence="1">The sequence shown here is derived from an EMBL/GenBank/DDBJ whole genome shotgun (WGS) entry which is preliminary data.</text>
</comment>
<sequence length="132" mass="15188">MVARWGDRTVCSVPERCYGVDFYELGSGVRTELEGLYWSFKVEKCIVGVFVLVETVLKCTSAMNVYRILTTDAGTRWRCLPPARRQRAPAHGLFMAPRPGHEERCRLYLGRAAPPPRVIWLPFVCYLRRHEA</sequence>
<organism evidence="1 2">
    <name type="scientific">Eumeta variegata</name>
    <name type="common">Bagworm moth</name>
    <name type="synonym">Eumeta japonica</name>
    <dbReference type="NCBI Taxonomy" id="151549"/>
    <lineage>
        <taxon>Eukaryota</taxon>
        <taxon>Metazoa</taxon>
        <taxon>Ecdysozoa</taxon>
        <taxon>Arthropoda</taxon>
        <taxon>Hexapoda</taxon>
        <taxon>Insecta</taxon>
        <taxon>Pterygota</taxon>
        <taxon>Neoptera</taxon>
        <taxon>Endopterygota</taxon>
        <taxon>Lepidoptera</taxon>
        <taxon>Glossata</taxon>
        <taxon>Ditrysia</taxon>
        <taxon>Tineoidea</taxon>
        <taxon>Psychidae</taxon>
        <taxon>Oiketicinae</taxon>
        <taxon>Eumeta</taxon>
    </lineage>
</organism>
<proteinExistence type="predicted"/>
<accession>A0A4C1ZIJ8</accession>
<dbReference type="EMBL" id="BGZK01001791">
    <property type="protein sequence ID" value="GBP86375.1"/>
    <property type="molecule type" value="Genomic_DNA"/>
</dbReference>